<comment type="cofactor">
    <cofactor evidence="7">
        <name>Zn(2+)</name>
        <dbReference type="ChEBI" id="CHEBI:29105"/>
    </cofactor>
    <text evidence="7">Binds 2 Zn(2+) ions.</text>
</comment>
<feature type="domain" description="Peptidase M10 serralysin C-terminal" evidence="9">
    <location>
        <begin position="1257"/>
        <end position="1389"/>
    </location>
</feature>
<feature type="binding site" evidence="7">
    <location>
        <position position="464"/>
    </location>
    <ligand>
        <name>Mg(2+)</name>
        <dbReference type="ChEBI" id="CHEBI:18420"/>
    </ligand>
</feature>
<dbReference type="Pfam" id="PF00245">
    <property type="entry name" value="Alk_phosphatase"/>
    <property type="match status" value="2"/>
</dbReference>
<dbReference type="EMBL" id="BJCF01000003">
    <property type="protein sequence ID" value="GCL40826.1"/>
    <property type="molecule type" value="Genomic_DNA"/>
</dbReference>
<feature type="binding site" evidence="7">
    <location>
        <position position="733"/>
    </location>
    <ligand>
        <name>Mg(2+)</name>
        <dbReference type="ChEBI" id="CHEBI:18420"/>
    </ligand>
</feature>
<keyword evidence="4" id="KW-0597">Phosphoprotein</keyword>
<dbReference type="Gene3D" id="3.40.720.10">
    <property type="entry name" value="Alkaline Phosphatase, subunit A"/>
    <property type="match status" value="2"/>
</dbReference>
<dbReference type="InterPro" id="IPR013858">
    <property type="entry name" value="Peptidase_M10B_C"/>
</dbReference>
<dbReference type="GO" id="GO:0004035">
    <property type="term" value="F:alkaline phosphatase activity"/>
    <property type="evidence" value="ECO:0007669"/>
    <property type="project" value="TreeGrafter"/>
</dbReference>
<evidence type="ECO:0000256" key="2">
    <source>
        <dbReference type="ARBA" id="ARBA00004613"/>
    </source>
</evidence>
<dbReference type="GO" id="GO:0005509">
    <property type="term" value="F:calcium ion binding"/>
    <property type="evidence" value="ECO:0007669"/>
    <property type="project" value="InterPro"/>
</dbReference>
<comment type="cofactor">
    <cofactor evidence="1">
        <name>Ca(2+)</name>
        <dbReference type="ChEBI" id="CHEBI:29108"/>
    </cofactor>
</comment>
<dbReference type="InterPro" id="IPR018511">
    <property type="entry name" value="Hemolysin-typ_Ca-bd_CS"/>
</dbReference>
<sequence length="1466" mass="150297">MTTGNHVIFMHPDGTSPSHYAFARFVDKGPDGRLNWDKMSNAGVYLGHMEDQLGGTSNAGAVTHATGVKVYAESFGYELGNLAITSLSGTTKTIVEEARDAGKVTALVQSGAIYEPGTAAFVAKTQQITNANGSITVPRAQAAEIARQVINSGVDFIMGGGELNLLPVGTNGFHGTAAQLDALSTNSLIRPTENLIELAKSKGYTVVYNEDQLNALLALPVAPTKVLGVFAPVHTFNDRTEEVLAANNLPLYVATAPTIAEMLSVTQKLMEKHPNFQNGSIAIVEEEGTDNFGNNNNAAGTLEGLRRTDAAIGVAMDFINKYPNTLMVTAADSDAGGLQVVDPRIPGTSLGNINNNPTTTARNVPLDGQTGANTLPFVAATDADGDVFGFGVAWAGTPDFSGSIVSKAHGLNADKLPATLDNTKIYELMYETLFNVELVSRNPDPTPAPKATKLTGNVIFIHPDGTSPSHYMTTRNVDLGPDGRLNWDKMSNAGVYLGHMENQLTGTSNAGAVTHANGVKVFNESFGLNEDQSMITPASGKVGYTILEEAIAAGKATALIQSGHIGEPGTAAFAAATTNRVGNNIRAREKTAEIAEQVIRSGTQVIMAGGEVYLLPKGTTGFHVTAEIDAAFADAEDRPTTNLIDLAKSLGYSVVYTEEQMNTAVASATASTKLLGVFAANHTFNDRTEEALGLNSANPQPLYLATAPTVAEMLDASLKILSQDSDGFFVVVEEEGSDNFANNNNAVGTIEAVRRADAAIGVAMDYVNTQDPNTLVITAADSDAGGLQVFQFEPYTRPAGNFTPNNPALANTEPSAPFIRVNPTTTNTNQAVLDGVNGSTGTAEAPWKPFAAKSSIDGAMGNFGVAWVGTPDFPGSIVAKAYGMNAEKLPSTLDNTVIYDLMYQTMFGVYNLINGTSGNNSLTATTNPDRILGNGGNDTITSTIANAGQNDLFDGGIGTDTLVISGGTASTALTLNVANIANTSNQLSGISGLVVQNFESFDFATFLGTLNATGSTGNDTITAGAGNDTLDGGAGTNTLRGGFGNDTYIISTLTNTITEAANAGIDTVRSSVTYTLATNVENLVLTGTTDLNGTGNTLNNTLTGNSGNNTLNGGTGADALIGGAGNDTYIVDNAGDVITEANGEGRDLVQSSVTYTLSENVENLTLTGNTAINGTGNGLDNTITGNSGDNTLDGGTGNDTLIGGAGNDTLLGGTGNDTLIGGAGNDSLVGGTGNDTYLFSITTTSLGADTITEAVVGGQDTIDFTGTTAAIRLNLGVTTTQTLVANGSKLTLTAANAMENVIAGIGADRIIGNGLNNRLVGGAGNDALVGGAGNDTLVGGAGNDILTGGAGNDVFGFEGNVAFTVASQGLDTIQDFGIGSDQISLSKSVFASVTSVVGQGFSVASEFAVVEDDVLAGTSNGLIVYSSSSGSLYYNQNGAAAGFGTGGEFAILATVPTLTASNFSLV</sequence>
<dbReference type="InterPro" id="IPR017850">
    <property type="entry name" value="Alkaline_phosphatase_core_sf"/>
</dbReference>
<reference evidence="11" key="1">
    <citation type="submission" date="2019-02" db="EMBL/GenBank/DDBJ databases">
        <title>Draft genome sequence of Dolichospermum planctonicum NIES-80.</title>
        <authorList>
            <person name="Yamaguchi H."/>
            <person name="Suzuki S."/>
            <person name="Kawachi M."/>
        </authorList>
    </citation>
    <scope>NUCLEOTIDE SEQUENCE [LARGE SCALE GENOMIC DNA]</scope>
    <source>
        <strain evidence="11">NIES-80</strain>
    </source>
</reference>
<dbReference type="Proteomes" id="UP000299367">
    <property type="component" value="Unassembled WGS sequence"/>
</dbReference>
<dbReference type="InterPro" id="IPR001952">
    <property type="entry name" value="Alkaline_phosphatase"/>
</dbReference>
<evidence type="ECO:0000256" key="8">
    <source>
        <dbReference type="RuleBase" id="RU003946"/>
    </source>
</evidence>
<evidence type="ECO:0000256" key="6">
    <source>
        <dbReference type="PIRSR" id="PIRSR601952-1"/>
    </source>
</evidence>
<feature type="binding site" evidence="7">
    <location>
        <position position="738"/>
    </location>
    <ligand>
        <name>Zn(2+)</name>
        <dbReference type="ChEBI" id="CHEBI:29105"/>
        <label>2</label>
    </ligand>
</feature>
<gene>
    <name evidence="10" type="ORF">NIES80_05150</name>
</gene>
<feature type="binding site" evidence="7">
    <location>
        <position position="464"/>
    </location>
    <ligand>
        <name>Zn(2+)</name>
        <dbReference type="ChEBI" id="CHEBI:29105"/>
        <label>2</label>
    </ligand>
</feature>
<feature type="active site" description="Phosphoserine intermediate" evidence="6">
    <location>
        <position position="508"/>
    </location>
</feature>
<comment type="subcellular location">
    <subcellularLocation>
        <location evidence="2">Secreted</location>
    </subcellularLocation>
</comment>
<name>A0A480AA58_9CYAN</name>
<accession>A0A480AA58</accession>
<dbReference type="Gene3D" id="2.150.10.10">
    <property type="entry name" value="Serralysin-like metalloprotease, C-terminal"/>
    <property type="match status" value="3"/>
</dbReference>
<dbReference type="PROSITE" id="PS00330">
    <property type="entry name" value="HEMOLYSIN_CALCIUM"/>
    <property type="match status" value="5"/>
</dbReference>
<comment type="cofactor">
    <cofactor evidence="7">
        <name>Mg(2+)</name>
        <dbReference type="ChEBI" id="CHEBI:18420"/>
    </cofactor>
    <text evidence="7">Binds 1 Mg(2+) ion.</text>
</comment>
<protein>
    <submittedName>
        <fullName evidence="10">Glycerophosphoryl diester phosphodiesterase</fullName>
    </submittedName>
</protein>
<dbReference type="PANTHER" id="PTHR11596:SF5">
    <property type="entry name" value="ALKALINE PHOSPHATASE"/>
    <property type="match status" value="1"/>
</dbReference>
<proteinExistence type="inferred from homology"/>
<keyword evidence="7" id="KW-0862">Zinc</keyword>
<dbReference type="PRINTS" id="PR00113">
    <property type="entry name" value="ALKPHPHTASE"/>
</dbReference>
<evidence type="ECO:0000259" key="9">
    <source>
        <dbReference type="Pfam" id="PF08548"/>
    </source>
</evidence>
<dbReference type="GO" id="GO:0005615">
    <property type="term" value="C:extracellular space"/>
    <property type="evidence" value="ECO:0007669"/>
    <property type="project" value="InterPro"/>
</dbReference>
<evidence type="ECO:0000313" key="10">
    <source>
        <dbReference type="EMBL" id="GCL40826.1"/>
    </source>
</evidence>
<evidence type="ECO:0000256" key="7">
    <source>
        <dbReference type="PIRSR" id="PIRSR601952-2"/>
    </source>
</evidence>
<dbReference type="Pfam" id="PF00353">
    <property type="entry name" value="HemolysinCabind"/>
    <property type="match status" value="5"/>
</dbReference>
<organism evidence="10 11">
    <name type="scientific">Dolichospermum planctonicum</name>
    <dbReference type="NCBI Taxonomy" id="136072"/>
    <lineage>
        <taxon>Bacteria</taxon>
        <taxon>Bacillati</taxon>
        <taxon>Cyanobacteriota</taxon>
        <taxon>Cyanophyceae</taxon>
        <taxon>Nostocales</taxon>
        <taxon>Aphanizomenonaceae</taxon>
        <taxon>Dolichospermum</taxon>
    </lineage>
</organism>
<evidence type="ECO:0000256" key="5">
    <source>
        <dbReference type="ARBA" id="ARBA00022737"/>
    </source>
</evidence>
<comment type="similarity">
    <text evidence="8">Belongs to the alkaline phosphatase family.</text>
</comment>
<dbReference type="PRINTS" id="PR00313">
    <property type="entry name" value="CABNDNGRPT"/>
</dbReference>
<dbReference type="SUPFAM" id="SSF53649">
    <property type="entry name" value="Alkaline phosphatase-like"/>
    <property type="match status" value="2"/>
</dbReference>
<evidence type="ECO:0000256" key="1">
    <source>
        <dbReference type="ARBA" id="ARBA00001913"/>
    </source>
</evidence>
<feature type="binding site" evidence="7">
    <location>
        <position position="781"/>
    </location>
    <ligand>
        <name>Zn(2+)</name>
        <dbReference type="ChEBI" id="CHEBI:29105"/>
        <label>2</label>
    </ligand>
</feature>
<dbReference type="InterPro" id="IPR001343">
    <property type="entry name" value="Hemolysn_Ca-bd"/>
</dbReference>
<keyword evidence="7" id="KW-0479">Metal-binding</keyword>
<keyword evidence="7" id="KW-0460">Magnesium</keyword>
<evidence type="ECO:0000256" key="4">
    <source>
        <dbReference type="ARBA" id="ARBA00022553"/>
    </source>
</evidence>
<dbReference type="Pfam" id="PF08548">
    <property type="entry name" value="Peptidase_M10_C"/>
    <property type="match status" value="1"/>
</dbReference>
<dbReference type="SUPFAM" id="SSF51120">
    <property type="entry name" value="beta-Roll"/>
    <property type="match status" value="4"/>
</dbReference>
<dbReference type="InterPro" id="IPR011049">
    <property type="entry name" value="Serralysin-like_metalloprot_C"/>
</dbReference>
<dbReference type="RefSeq" id="WP_137906628.1">
    <property type="nucleotide sequence ID" value="NZ_BJCF01000003.1"/>
</dbReference>
<dbReference type="PANTHER" id="PTHR11596">
    <property type="entry name" value="ALKALINE PHOSPHATASE"/>
    <property type="match status" value="1"/>
</dbReference>
<keyword evidence="5" id="KW-0677">Repeat</keyword>
<dbReference type="OrthoDB" id="570067at2"/>
<evidence type="ECO:0000256" key="3">
    <source>
        <dbReference type="ARBA" id="ARBA00022525"/>
    </source>
</evidence>
<evidence type="ECO:0000313" key="11">
    <source>
        <dbReference type="Proteomes" id="UP000299367"/>
    </source>
</evidence>
<keyword evidence="3" id="KW-0964">Secreted</keyword>
<comment type="caution">
    <text evidence="10">The sequence shown here is derived from an EMBL/GenBank/DDBJ whole genome shotgun (WGS) entry which is preliminary data.</text>
</comment>
<dbReference type="SMART" id="SM00098">
    <property type="entry name" value="alkPPc"/>
    <property type="match status" value="1"/>
</dbReference>